<sequence>MNRARYDETNRKFQVFLYHIHQEYQAEFKIPILPTNQQENFNAQTLYRLYPELIPFQAIKPHQAQAFNPEKTRLYIEALQKQNQEINYELKQQAHDIVTLSQMVNTLIDENRSLSLLLEQKDLETHSIVETMTINEAEEISDLRHQLRLLEDENSVLLKHVKEQRQQLDDKTQDGYELEKQFQNSKKYCLQLEQQIEKHKLSEIAQSEQMQILKENCRTELELKSSYQFENQKKDSVITSLTFTVEKLNKQLLQLSTDYEKLQSDKTELLSQSNLKIYELNQELDDLKNELQKYQITNDTLIKEINQQHEDLKDKQLLCDQLADQNDDIIQKLSMEIEKSKKLTENENRLQNHIGELSIQNIQYYNTMEQRSEQLTQLFNQNTVDLDYQKLKFNQTMQKLKQEHEEELKEKKMEIEELEQKNTSISKDLNNIKNDYELLKIDYEQSKKEISDYQQQKRIIEQLQLQNRQLKLQLEENKSLLQEFVTHKGGVQADIEERDKHIQKIINQKDDRIAELERDFQMYYEKCAILQQHQKNNEHLEQLNFTYREQKELFEQENERLKQEISKLQTQINNYATVQKQQKIRAENKINEENQQLRKECNDLSNELQKLKDQQANMNTLPIPPKQSSEAGSRVRQGGPSQDFQQTKQNQVYLQPQQLIQPPSPHHSQHSPVLSRRNIQESDDGSVKGGGNNDEQVKQLKQQQIQRQRDRENSYHSNMSNAPYRRKSQQQ</sequence>
<dbReference type="HOGENOM" id="CLU_379245_0_0_1"/>
<reference evidence="3 4" key="1">
    <citation type="journal article" date="2006" name="Nature">
        <title>Global trends of whole-genome duplications revealed by the ciliate Paramecium tetraurelia.</title>
        <authorList>
            <consortium name="Genoscope"/>
            <person name="Aury J.-M."/>
            <person name="Jaillon O."/>
            <person name="Duret L."/>
            <person name="Noel B."/>
            <person name="Jubin C."/>
            <person name="Porcel B.M."/>
            <person name="Segurens B."/>
            <person name="Daubin V."/>
            <person name="Anthouard V."/>
            <person name="Aiach N."/>
            <person name="Arnaiz O."/>
            <person name="Billaut A."/>
            <person name="Beisson J."/>
            <person name="Blanc I."/>
            <person name="Bouhouche K."/>
            <person name="Camara F."/>
            <person name="Duharcourt S."/>
            <person name="Guigo R."/>
            <person name="Gogendeau D."/>
            <person name="Katinka M."/>
            <person name="Keller A.-M."/>
            <person name="Kissmehl R."/>
            <person name="Klotz C."/>
            <person name="Koll F."/>
            <person name="Le Moue A."/>
            <person name="Lepere C."/>
            <person name="Malinsky S."/>
            <person name="Nowacki M."/>
            <person name="Nowak J.K."/>
            <person name="Plattner H."/>
            <person name="Poulain J."/>
            <person name="Ruiz F."/>
            <person name="Serrano V."/>
            <person name="Zagulski M."/>
            <person name="Dessen P."/>
            <person name="Betermier M."/>
            <person name="Weissenbach J."/>
            <person name="Scarpelli C."/>
            <person name="Schachter V."/>
            <person name="Sperling L."/>
            <person name="Meyer E."/>
            <person name="Cohen J."/>
            <person name="Wincker P."/>
        </authorList>
    </citation>
    <scope>NUCLEOTIDE SEQUENCE [LARGE SCALE GENOMIC DNA]</scope>
    <source>
        <strain evidence="3 4">Stock d4-2</strain>
    </source>
</reference>
<evidence type="ECO:0000313" key="3">
    <source>
        <dbReference type="EMBL" id="CAK91326.1"/>
    </source>
</evidence>
<dbReference type="GeneID" id="5044508"/>
<evidence type="ECO:0000313" key="4">
    <source>
        <dbReference type="Proteomes" id="UP000000600"/>
    </source>
</evidence>
<keyword evidence="1" id="KW-0175">Coiled coil</keyword>
<dbReference type="RefSeq" id="XP_001458723.1">
    <property type="nucleotide sequence ID" value="XM_001458686.1"/>
</dbReference>
<feature type="coiled-coil region" evidence="1">
    <location>
        <begin position="245"/>
        <end position="304"/>
    </location>
</feature>
<keyword evidence="4" id="KW-1185">Reference proteome</keyword>
<dbReference type="OrthoDB" id="304976at2759"/>
<dbReference type="InParanoid" id="A0E7Q9"/>
<dbReference type="KEGG" id="ptm:GSPATT00024054001"/>
<dbReference type="OMA" id="YQITNDT"/>
<name>A0E7Q9_PARTE</name>
<protein>
    <submittedName>
        <fullName evidence="3">Uncharacterized protein</fullName>
    </submittedName>
</protein>
<evidence type="ECO:0000256" key="1">
    <source>
        <dbReference type="SAM" id="Coils"/>
    </source>
</evidence>
<gene>
    <name evidence="3" type="ORF">GSPATT00024054001</name>
</gene>
<accession>A0E7Q9</accession>
<proteinExistence type="predicted"/>
<feature type="compositionally biased region" description="Polar residues" evidence="2">
    <location>
        <begin position="617"/>
        <end position="631"/>
    </location>
</feature>
<dbReference type="AlphaFoldDB" id="A0E7Q9"/>
<dbReference type="Proteomes" id="UP000000600">
    <property type="component" value="Unassembled WGS sequence"/>
</dbReference>
<feature type="region of interest" description="Disordered" evidence="2">
    <location>
        <begin position="617"/>
        <end position="644"/>
    </location>
</feature>
<dbReference type="EMBL" id="CT868662">
    <property type="protein sequence ID" value="CAK91326.1"/>
    <property type="molecule type" value="Genomic_DNA"/>
</dbReference>
<organism evidence="3 4">
    <name type="scientific">Paramecium tetraurelia</name>
    <dbReference type="NCBI Taxonomy" id="5888"/>
    <lineage>
        <taxon>Eukaryota</taxon>
        <taxon>Sar</taxon>
        <taxon>Alveolata</taxon>
        <taxon>Ciliophora</taxon>
        <taxon>Intramacronucleata</taxon>
        <taxon>Oligohymenophorea</taxon>
        <taxon>Peniculida</taxon>
        <taxon>Parameciidae</taxon>
        <taxon>Paramecium</taxon>
    </lineage>
</organism>
<evidence type="ECO:0000256" key="2">
    <source>
        <dbReference type="SAM" id="MobiDB-lite"/>
    </source>
</evidence>
<feature type="region of interest" description="Disordered" evidence="2">
    <location>
        <begin position="660"/>
        <end position="731"/>
    </location>
</feature>